<dbReference type="InterPro" id="IPR002575">
    <property type="entry name" value="Aminoglycoside_PTrfase"/>
</dbReference>
<accession>A0ABX6V720</accession>
<dbReference type="InterPro" id="IPR011009">
    <property type="entry name" value="Kinase-like_dom_sf"/>
</dbReference>
<evidence type="ECO:0000313" key="3">
    <source>
        <dbReference type="Proteomes" id="UP000316416"/>
    </source>
</evidence>
<gene>
    <name evidence="2" type="ORF">FM038_009460</name>
</gene>
<sequence length="341" mass="38609">MVPVQDLFVTLSETVKLELEQAGLPLSKSLDVNVLTHGLSNQNYLFREFLTGKAWVLRVNSAASSHICDRGAEVTNWLIAAKKGLAPSLYYVSQDMKYYLSEYIEQDTGLWGCLNTAKSAYPLLEESVLWPDADLALLSLLTQLSELPCPENSLSVSKQWAIYQESMQDMASVMEFSSITEHWHECHHALMSLQDIIRQWLSKLDKCATAEQYSHRDLNPHNLLLREGKLYCIDFEYACSSHPLFDLAGVLSSHALSTCQRHHLIEAYLTNHPKLTSTARDSLPDAINIYWVFAACWSLLMAADEVGNSGVMVEQERASPHQASQYLECFKQFYALIQKHE</sequence>
<organism evidence="2 3">
    <name type="scientific">Shewanella eurypsychrophilus</name>
    <dbReference type="NCBI Taxonomy" id="2593656"/>
    <lineage>
        <taxon>Bacteria</taxon>
        <taxon>Pseudomonadati</taxon>
        <taxon>Pseudomonadota</taxon>
        <taxon>Gammaproteobacteria</taxon>
        <taxon>Alteromonadales</taxon>
        <taxon>Shewanellaceae</taxon>
        <taxon>Shewanella</taxon>
    </lineage>
</organism>
<dbReference type="PANTHER" id="PTHR40086:SF1">
    <property type="entry name" value="CELL CYCLE REGULATOR CCRZ"/>
    <property type="match status" value="1"/>
</dbReference>
<proteinExistence type="predicted"/>
<dbReference type="EMBL" id="CP045503">
    <property type="protein sequence ID" value="QPG57648.1"/>
    <property type="molecule type" value="Genomic_DNA"/>
</dbReference>
<dbReference type="PANTHER" id="PTHR40086">
    <property type="entry name" value="PHOSPHOTRANSFERASE YTMP-RELATED"/>
    <property type="match status" value="1"/>
</dbReference>
<keyword evidence="3" id="KW-1185">Reference proteome</keyword>
<dbReference type="Proteomes" id="UP000316416">
    <property type="component" value="Chromosome"/>
</dbReference>
<evidence type="ECO:0000259" key="1">
    <source>
        <dbReference type="Pfam" id="PF01636"/>
    </source>
</evidence>
<dbReference type="Pfam" id="PF01636">
    <property type="entry name" value="APH"/>
    <property type="match status" value="1"/>
</dbReference>
<dbReference type="SUPFAM" id="SSF56112">
    <property type="entry name" value="Protein kinase-like (PK-like)"/>
    <property type="match status" value="1"/>
</dbReference>
<reference evidence="2" key="1">
    <citation type="submission" date="2021-07" db="EMBL/GenBank/DDBJ databases">
        <title>Shewanella sp. YLB-07 whole genome sequence.</title>
        <authorList>
            <person name="Yu L."/>
        </authorList>
    </citation>
    <scope>NUCLEOTIDE SEQUENCE</scope>
    <source>
        <strain evidence="2">YLB-08</strain>
    </source>
</reference>
<feature type="domain" description="Aminoglycoside phosphotransferase" evidence="1">
    <location>
        <begin position="33"/>
        <end position="274"/>
    </location>
</feature>
<name>A0ABX6V720_9GAMM</name>
<dbReference type="Gene3D" id="3.30.200.20">
    <property type="entry name" value="Phosphorylase Kinase, domain 1"/>
    <property type="match status" value="1"/>
</dbReference>
<protein>
    <submittedName>
        <fullName evidence="2">Phosphotransferase</fullName>
    </submittedName>
</protein>
<dbReference type="Gene3D" id="3.90.1200.10">
    <property type="match status" value="1"/>
</dbReference>
<dbReference type="RefSeq" id="WP_142870468.1">
    <property type="nucleotide sequence ID" value="NZ_CP045503.2"/>
</dbReference>
<dbReference type="InterPro" id="IPR052077">
    <property type="entry name" value="CcrZ_PhaseVar_Mediator"/>
</dbReference>
<evidence type="ECO:0000313" key="2">
    <source>
        <dbReference type="EMBL" id="QPG57648.1"/>
    </source>
</evidence>